<keyword evidence="3" id="KW-1185">Reference proteome</keyword>
<accession>A0ABZ1HXK8</accession>
<dbReference type="EMBL" id="CP142149">
    <property type="protein sequence ID" value="WSE26880.1"/>
    <property type="molecule type" value="Genomic_DNA"/>
</dbReference>
<feature type="transmembrane region" description="Helical" evidence="1">
    <location>
        <begin position="49"/>
        <end position="74"/>
    </location>
</feature>
<evidence type="ECO:0000313" key="2">
    <source>
        <dbReference type="EMBL" id="WSE26880.1"/>
    </source>
</evidence>
<reference evidence="2 3" key="1">
    <citation type="journal article" date="2015" name="Int. J. Syst. Evol. Microbiol.">
        <title>Amycolatopsis rhabdoformis sp. nov., an actinomycete isolated from a tropical forest soil.</title>
        <authorList>
            <person name="Souza W.R."/>
            <person name="Silva R.E."/>
            <person name="Goodfellow M."/>
            <person name="Busarakam K."/>
            <person name="Figueiro F.S."/>
            <person name="Ferreira D."/>
            <person name="Rodrigues-Filho E."/>
            <person name="Moraes L.A.B."/>
            <person name="Zucchi T.D."/>
        </authorList>
    </citation>
    <scope>NUCLEOTIDE SEQUENCE [LARGE SCALE GENOMIC DNA]</scope>
    <source>
        <strain evidence="2 3">NCIMB 14900</strain>
    </source>
</reference>
<keyword evidence="1" id="KW-1133">Transmembrane helix</keyword>
<keyword evidence="1" id="KW-0812">Transmembrane</keyword>
<gene>
    <name evidence="2" type="ORF">VSH64_28855</name>
</gene>
<evidence type="ECO:0000313" key="3">
    <source>
        <dbReference type="Proteomes" id="UP001330812"/>
    </source>
</evidence>
<organism evidence="2 3">
    <name type="scientific">Amycolatopsis rhabdoformis</name>
    <dbReference type="NCBI Taxonomy" id="1448059"/>
    <lineage>
        <taxon>Bacteria</taxon>
        <taxon>Bacillati</taxon>
        <taxon>Actinomycetota</taxon>
        <taxon>Actinomycetes</taxon>
        <taxon>Pseudonocardiales</taxon>
        <taxon>Pseudonocardiaceae</taxon>
        <taxon>Amycolatopsis</taxon>
    </lineage>
</organism>
<evidence type="ECO:0000256" key="1">
    <source>
        <dbReference type="SAM" id="Phobius"/>
    </source>
</evidence>
<protein>
    <recommendedName>
        <fullName evidence="4">Pentapeptide repeat-containing protein</fullName>
    </recommendedName>
</protein>
<sequence length="444" mass="50294">MSDWLRYALVAVAVLAGVAVLARRRSVRTALVDTVDRLVPSLSRRRGRIALSVVAWLIIGLAVAAVTFGGLLWFLGWPRLPSTASFGVDQFLDLMKIALSVVAGFGGVVLLAVNYRKQRVTEDEHRLAVEKDERETVQRFNERLGKAAEQLAHESPAVRLTAVYSLAGLADDWVDKRQVCVDVLCGYLRLSPDEVSTEETEVQQAILRTFRDRLGRRGAWRWHELTFDFTGVRFLNADFSHLEFAGSAVFDGARFTGELTTFDWAAFTGKLSCHGTVFESERSTFTFARFDAGAEFVGTEFKGRELDCSGWRVGRGPIDFYRCRFLGELVDFSGMALRPGDVRFGKTEFTDARLDFDSVEEPWSEKDRRPRLVFEDVRVTRCRWAITPYKAHERMIWLIDCVLDSVDLAIDEHGLTRPRLNVHNLELRGGTTVPEAYVRRWPSE</sequence>
<evidence type="ECO:0008006" key="4">
    <source>
        <dbReference type="Google" id="ProtNLM"/>
    </source>
</evidence>
<feature type="transmembrane region" description="Helical" evidence="1">
    <location>
        <begin position="94"/>
        <end position="113"/>
    </location>
</feature>
<keyword evidence="1" id="KW-0472">Membrane</keyword>
<dbReference type="RefSeq" id="WP_326565871.1">
    <property type="nucleotide sequence ID" value="NZ_CP142149.1"/>
</dbReference>
<dbReference type="Gene3D" id="2.160.20.80">
    <property type="entry name" value="E3 ubiquitin-protein ligase SopA"/>
    <property type="match status" value="1"/>
</dbReference>
<proteinExistence type="predicted"/>
<name>A0ABZ1HXK8_9PSEU</name>
<dbReference type="Proteomes" id="UP001330812">
    <property type="component" value="Chromosome"/>
</dbReference>
<feature type="transmembrane region" description="Helical" evidence="1">
    <location>
        <begin position="6"/>
        <end position="22"/>
    </location>
</feature>